<dbReference type="Pfam" id="PF03417">
    <property type="entry name" value="AAT"/>
    <property type="match status" value="1"/>
</dbReference>
<dbReference type="InterPro" id="IPR005079">
    <property type="entry name" value="Peptidase_C45_hydrolase"/>
</dbReference>
<dbReference type="EMBL" id="MGDD01000314">
    <property type="protein sequence ID" value="OGL42596.1"/>
    <property type="molecule type" value="Genomic_DNA"/>
</dbReference>
<dbReference type="PANTHER" id="PTHR34180:SF1">
    <property type="entry name" value="BETA-ALANYL-DOPAMINE_CARCININE HYDROLASE"/>
    <property type="match status" value="1"/>
</dbReference>
<dbReference type="Gene3D" id="3.60.60.10">
    <property type="entry name" value="Penicillin V Acylase, Chain A"/>
    <property type="match status" value="1"/>
</dbReference>
<evidence type="ECO:0000313" key="3">
    <source>
        <dbReference type="Proteomes" id="UP000179266"/>
    </source>
</evidence>
<evidence type="ECO:0000313" key="2">
    <source>
        <dbReference type="EMBL" id="OGL42596.1"/>
    </source>
</evidence>
<dbReference type="InterPro" id="IPR029055">
    <property type="entry name" value="Ntn_hydrolases_N"/>
</dbReference>
<dbReference type="PANTHER" id="PTHR34180">
    <property type="entry name" value="PEPTIDASE C45"/>
    <property type="match status" value="1"/>
</dbReference>
<dbReference type="InterPro" id="IPR047801">
    <property type="entry name" value="Peptidase_C45"/>
</dbReference>
<dbReference type="AlphaFoldDB" id="A0A1F7RLY7"/>
<dbReference type="SUPFAM" id="SSF56235">
    <property type="entry name" value="N-terminal nucleophile aminohydrolases (Ntn hydrolases)"/>
    <property type="match status" value="1"/>
</dbReference>
<dbReference type="Proteomes" id="UP000179266">
    <property type="component" value="Unassembled WGS sequence"/>
</dbReference>
<accession>A0A1F7RLY7</accession>
<proteinExistence type="predicted"/>
<comment type="caution">
    <text evidence="2">The sequence shown here is derived from an EMBL/GenBank/DDBJ whole genome shotgun (WGS) entry which is preliminary data.</text>
</comment>
<dbReference type="NCBIfam" id="NF040521">
    <property type="entry name" value="C45_proenzyme"/>
    <property type="match status" value="1"/>
</dbReference>
<name>A0A1F7RLY7_9BACT</name>
<reference evidence="2 3" key="1">
    <citation type="journal article" date="2016" name="Nat. Commun.">
        <title>Thousands of microbial genomes shed light on interconnected biogeochemical processes in an aquifer system.</title>
        <authorList>
            <person name="Anantharaman K."/>
            <person name="Brown C.T."/>
            <person name="Hug L.A."/>
            <person name="Sharon I."/>
            <person name="Castelle C.J."/>
            <person name="Probst A.J."/>
            <person name="Thomas B.C."/>
            <person name="Singh A."/>
            <person name="Wilkins M.J."/>
            <person name="Karaoz U."/>
            <person name="Brodie E.L."/>
            <person name="Williams K.H."/>
            <person name="Hubbard S.S."/>
            <person name="Banfield J.F."/>
        </authorList>
    </citation>
    <scope>NUCLEOTIDE SEQUENCE [LARGE SCALE GENOMIC DNA]</scope>
</reference>
<protein>
    <recommendedName>
        <fullName evidence="1">Peptidase C45 hydrolase domain-containing protein</fullName>
    </recommendedName>
</protein>
<dbReference type="InterPro" id="IPR047794">
    <property type="entry name" value="C45_proenzyme-like"/>
</dbReference>
<feature type="domain" description="Peptidase C45 hydrolase" evidence="1">
    <location>
        <begin position="113"/>
        <end position="352"/>
    </location>
</feature>
<evidence type="ECO:0000259" key="1">
    <source>
        <dbReference type="Pfam" id="PF03417"/>
    </source>
</evidence>
<gene>
    <name evidence="2" type="ORF">A2161_08920</name>
</gene>
<sequence length="369" mass="42089">MGYQQGMLNALLIKDWMNYIFSNPGIGSLRHLQKPLKILKPLIGKVSEIYLKKTLKNYLPDLLERLYGISEGAGCSIDEIFFMQSVEILGTIPLYQNGCSVFISDSSFFNSGEPVLCKNFDYLPFLEGLQILRKSCPDKGYRSLDITMTPLAGNHAGMNECGLTVLYNYSFVKDKQRRGVPLTLLIQHFLQTCSNVEQVLQKIEQIPWASSGILILGDDQDTFAIVELSNRHISKRRMDSPWAVITNHFIDPFMKQYEISQDSKFHTIFLPEPWKGVRIHETSEKRYNDLESFFQRKEKISLQDIKRIFADHGNSDGGTNNSVCRHSKISSTLSSSIFLPASRKLHYCNGAPCSEPFNTFDMEQNKQDN</sequence>
<organism evidence="2 3">
    <name type="scientific">Candidatus Schekmanbacteria bacterium RBG_13_48_7</name>
    <dbReference type="NCBI Taxonomy" id="1817878"/>
    <lineage>
        <taxon>Bacteria</taxon>
        <taxon>Candidatus Schekmaniibacteriota</taxon>
    </lineage>
</organism>